<dbReference type="InterPro" id="IPR007331">
    <property type="entry name" value="Htaa"/>
</dbReference>
<evidence type="ECO:0000259" key="3">
    <source>
        <dbReference type="Pfam" id="PF04213"/>
    </source>
</evidence>
<dbReference type="Pfam" id="PF04213">
    <property type="entry name" value="HtaA"/>
    <property type="match status" value="1"/>
</dbReference>
<dbReference type="Proteomes" id="UP000502665">
    <property type="component" value="Chromosome"/>
</dbReference>
<feature type="compositionally biased region" description="Low complexity" evidence="1">
    <location>
        <begin position="199"/>
        <end position="227"/>
    </location>
</feature>
<keyword evidence="5" id="KW-1185">Reference proteome</keyword>
<name>A0A6M4WMJ0_9ACTN</name>
<dbReference type="RefSeq" id="WP_171397179.1">
    <property type="nucleotide sequence ID" value="NZ_CP049838.1"/>
</dbReference>
<evidence type="ECO:0000256" key="1">
    <source>
        <dbReference type="SAM" id="MobiDB-lite"/>
    </source>
</evidence>
<evidence type="ECO:0000313" key="5">
    <source>
        <dbReference type="Proteomes" id="UP000502665"/>
    </source>
</evidence>
<organism evidence="4 5">
    <name type="scientific">Streptomyces asoensis</name>
    <dbReference type="NCBI Taxonomy" id="249586"/>
    <lineage>
        <taxon>Bacteria</taxon>
        <taxon>Bacillati</taxon>
        <taxon>Actinomycetota</taxon>
        <taxon>Actinomycetes</taxon>
        <taxon>Kitasatosporales</taxon>
        <taxon>Streptomycetaceae</taxon>
        <taxon>Streptomyces</taxon>
    </lineage>
</organism>
<sequence length="321" mass="30987">MAKRPGAAALAAGALFALCCPAAAAAQVGTEGEALPREVSGGSASWATAGTGLTGRGVSLDVTRPAVRASADRASFPALGGGADPETGAAELELGGAARFEGPASQPLVLAGLRLRLAGDGGALYARSVVDGRARELALAEVAAAGADPVVRATSVTWSGLRASLTAEGAALLSSWSGAEFAAGDGLGVLEVTAGTGESGQSGEAGSAAPEGAGSPQASPSAEAEPQVGVPGKPTVAVARAALTAGAEQTVTGEGFTPGAVVLVAIDGDTRYQAVADARGGIARSFPVYANAFEGEHTVELTVVGGEQGASSVRFGVGAPN</sequence>
<feature type="domain" description="Htaa" evidence="3">
    <location>
        <begin position="72"/>
        <end position="173"/>
    </location>
</feature>
<accession>A0A6M4WMJ0</accession>
<feature type="region of interest" description="Disordered" evidence="1">
    <location>
        <begin position="193"/>
        <end position="230"/>
    </location>
</feature>
<feature type="signal peptide" evidence="2">
    <location>
        <begin position="1"/>
        <end position="25"/>
    </location>
</feature>
<feature type="chain" id="PRO_5026982127" description="Htaa domain-containing protein" evidence="2">
    <location>
        <begin position="26"/>
        <end position="321"/>
    </location>
</feature>
<protein>
    <recommendedName>
        <fullName evidence="3">Htaa domain-containing protein</fullName>
    </recommendedName>
</protein>
<evidence type="ECO:0000256" key="2">
    <source>
        <dbReference type="SAM" id="SignalP"/>
    </source>
</evidence>
<dbReference type="AlphaFoldDB" id="A0A6M4WMJ0"/>
<evidence type="ECO:0000313" key="4">
    <source>
        <dbReference type="EMBL" id="QJT01614.1"/>
    </source>
</evidence>
<dbReference type="EMBL" id="CP049838">
    <property type="protein sequence ID" value="QJT01614.1"/>
    <property type="molecule type" value="Genomic_DNA"/>
</dbReference>
<gene>
    <name evidence="4" type="ORF">G9272_15900</name>
</gene>
<keyword evidence="2" id="KW-0732">Signal</keyword>
<reference evidence="4" key="1">
    <citation type="submission" date="2020-03" db="EMBL/GenBank/DDBJ databases">
        <title>Molecular networking-based the target discovery of potent antiproliferative macrolactams: 5/6/7/16 polycyclic ansamycins and glycosylated trienomycin from Streptomyces cacaoi subsp. asoensis.</title>
        <authorList>
            <person name="Liu L.-L."/>
        </authorList>
    </citation>
    <scope>NUCLEOTIDE SEQUENCE [LARGE SCALE GENOMIC DNA]</scope>
    <source>
        <strain evidence="4">H2S5</strain>
    </source>
</reference>
<proteinExistence type="predicted"/>